<feature type="domain" description="DUF1214" evidence="1">
    <location>
        <begin position="327"/>
        <end position="438"/>
    </location>
</feature>
<dbReference type="EMBL" id="JAVMBO010000013">
    <property type="protein sequence ID" value="MDS1310316.1"/>
    <property type="molecule type" value="Genomic_DNA"/>
</dbReference>
<dbReference type="InterPro" id="IPR037050">
    <property type="entry name" value="DUF1254_sf"/>
</dbReference>
<comment type="caution">
    <text evidence="3">The sequence shown here is derived from an EMBL/GenBank/DDBJ whole genome shotgun (WGS) entry which is preliminary data.</text>
</comment>
<dbReference type="Pfam" id="PF06863">
    <property type="entry name" value="DUF1254"/>
    <property type="match status" value="1"/>
</dbReference>
<dbReference type="InterPro" id="IPR010679">
    <property type="entry name" value="DUF1254"/>
</dbReference>
<accession>A0ABU2HI69</accession>
<evidence type="ECO:0000259" key="2">
    <source>
        <dbReference type="Pfam" id="PF06863"/>
    </source>
</evidence>
<dbReference type="PANTHER" id="PTHR36509:SF2">
    <property type="entry name" value="BLL3101 PROTEIN"/>
    <property type="match status" value="1"/>
</dbReference>
<feature type="domain" description="DUF1254" evidence="2">
    <location>
        <begin position="58"/>
        <end position="190"/>
    </location>
</feature>
<keyword evidence="4" id="KW-1185">Reference proteome</keyword>
<dbReference type="Proteomes" id="UP001267407">
    <property type="component" value="Unassembled WGS sequence"/>
</dbReference>
<dbReference type="PANTHER" id="PTHR36509">
    <property type="entry name" value="BLL3101 PROTEIN"/>
    <property type="match status" value="1"/>
</dbReference>
<protein>
    <submittedName>
        <fullName evidence="3">DUF1254 domain-containing protein</fullName>
    </submittedName>
</protein>
<name>A0ABU2HI69_9GAMM</name>
<dbReference type="Pfam" id="PF06742">
    <property type="entry name" value="DUF1214"/>
    <property type="match status" value="1"/>
</dbReference>
<proteinExistence type="predicted"/>
<organism evidence="3 4">
    <name type="scientific">Marinobacter xiaoshiensis</name>
    <dbReference type="NCBI Taxonomy" id="3073652"/>
    <lineage>
        <taxon>Bacteria</taxon>
        <taxon>Pseudomonadati</taxon>
        <taxon>Pseudomonadota</taxon>
        <taxon>Gammaproteobacteria</taxon>
        <taxon>Pseudomonadales</taxon>
        <taxon>Marinobacteraceae</taxon>
        <taxon>Marinobacter</taxon>
    </lineage>
</organism>
<reference evidence="3" key="1">
    <citation type="submission" date="2023-09" db="EMBL/GenBank/DDBJ databases">
        <title>Marinobacter sediminicola sp. nov. and Marinobacter maritimum sp. nov., isolated from marine sediment.</title>
        <authorList>
            <person name="An J."/>
        </authorList>
    </citation>
    <scope>NUCLEOTIDE SEQUENCE</scope>
    <source>
        <strain evidence="3">F60267</strain>
    </source>
</reference>
<dbReference type="Gene3D" id="2.60.120.600">
    <property type="entry name" value="Domain of unknown function DUF1214, C-terminal domain"/>
    <property type="match status" value="1"/>
</dbReference>
<gene>
    <name evidence="3" type="ORF">RKA07_09480</name>
</gene>
<dbReference type="SUPFAM" id="SSF160935">
    <property type="entry name" value="VPA0735-like"/>
    <property type="match status" value="1"/>
</dbReference>
<dbReference type="Gene3D" id="2.60.40.1610">
    <property type="entry name" value="Domain of unknown function DUF1254"/>
    <property type="match status" value="1"/>
</dbReference>
<evidence type="ECO:0000313" key="4">
    <source>
        <dbReference type="Proteomes" id="UP001267407"/>
    </source>
</evidence>
<evidence type="ECO:0000313" key="3">
    <source>
        <dbReference type="EMBL" id="MDS1310316.1"/>
    </source>
</evidence>
<evidence type="ECO:0000259" key="1">
    <source>
        <dbReference type="Pfam" id="PF06742"/>
    </source>
</evidence>
<dbReference type="InterPro" id="IPR037049">
    <property type="entry name" value="DUF1214_C_sf"/>
</dbReference>
<sequence>MAAFVALVGAAHAEKLSTEQFKAIAEEGYIYGLPLVMNYAVMNEYAVNKNTDQYKAPFNHIKNEARVYTYKDTTILSPNSDTPYSVAWLDLRAEPVVISVPEVDKDRYYSVQLIDGNLYNDGYIGSRATGSDAGSYAVVGPNWQGETPEGTNKLFRSTTPFMFVIFRTQLFDPEDMVNVETVQAQYKVAPLSAFQDKPAPAAAPAIDFVPATSAGVKAHFWNYLSAALEFIPETDDNEAIRARLASIGVAPGKTLDMASFSSEQLQAIAEGMKAGDEKVNQFVAGGATDINGWQVGSLWGDSDFYNGDWLKRAGGAKAGIYGNTAAEAVYILGRTDAKGQVLDGSKHNYTLTFAADQLPPVNSFWSVTIYYGDSQLLVKNPINRYLINSPMLPDMKKNADGSLTVYIQHESPGTGKESNWLPAPDGPIYLALRMYWPKPANETPSVLPPGQGTWQPPGIVMVD</sequence>
<dbReference type="InterPro" id="IPR010621">
    <property type="entry name" value="DUF1214"/>
</dbReference>